<keyword evidence="3 7" id="KW-0812">Transmembrane</keyword>
<feature type="transmembrane region" description="Helical" evidence="7">
    <location>
        <begin position="154"/>
        <end position="172"/>
    </location>
</feature>
<feature type="transmembrane region" description="Helical" evidence="7">
    <location>
        <begin position="57"/>
        <end position="76"/>
    </location>
</feature>
<evidence type="ECO:0000256" key="3">
    <source>
        <dbReference type="ARBA" id="ARBA00022692"/>
    </source>
</evidence>
<sequence length="226" mass="25035">MAFRTRTKSGKQLIGTIKEQQQQGKGKGKEDDVQIHNQQPSFSQRAISQTLRTTANLANLLPTGTILVFQLLTPVFTNNGDCDALTRLMTQVLLVAIAGACFLASFTDIHRPISYTDGKLYYGFATFKGIWFFDCYPNTDASDLPELSKYKLRFIDGVHAVLSVLVFMAVALRDKNVVNCFYPLPEHGTQQVLNIIPTAVGVICSLLFVVFPTRRHGIGYPVGSSR</sequence>
<dbReference type="PANTHER" id="PTHR31621">
    <property type="entry name" value="PROTEIN DMP3"/>
    <property type="match status" value="1"/>
</dbReference>
<dbReference type="GO" id="GO:0005737">
    <property type="term" value="C:cytoplasm"/>
    <property type="evidence" value="ECO:0007669"/>
    <property type="project" value="UniProtKB-ARBA"/>
</dbReference>
<feature type="region of interest" description="Disordered" evidence="6">
    <location>
        <begin position="1"/>
        <end position="32"/>
    </location>
</feature>
<dbReference type="PANTHER" id="PTHR31621:SF1">
    <property type="entry name" value="PROTEIN DMP5"/>
    <property type="match status" value="1"/>
</dbReference>
<dbReference type="AlphaFoldDB" id="A0AA41VTK1"/>
<organism evidence="8 9">
    <name type="scientific">Papaver nudicaule</name>
    <name type="common">Iceland poppy</name>
    <dbReference type="NCBI Taxonomy" id="74823"/>
    <lineage>
        <taxon>Eukaryota</taxon>
        <taxon>Viridiplantae</taxon>
        <taxon>Streptophyta</taxon>
        <taxon>Embryophyta</taxon>
        <taxon>Tracheophyta</taxon>
        <taxon>Spermatophyta</taxon>
        <taxon>Magnoliopsida</taxon>
        <taxon>Ranunculales</taxon>
        <taxon>Papaveraceae</taxon>
        <taxon>Papaveroideae</taxon>
        <taxon>Papaver</taxon>
    </lineage>
</organism>
<evidence type="ECO:0000256" key="6">
    <source>
        <dbReference type="SAM" id="MobiDB-lite"/>
    </source>
</evidence>
<evidence type="ECO:0000256" key="5">
    <source>
        <dbReference type="ARBA" id="ARBA00023136"/>
    </source>
</evidence>
<evidence type="ECO:0000256" key="1">
    <source>
        <dbReference type="ARBA" id="ARBA00004141"/>
    </source>
</evidence>
<dbReference type="GO" id="GO:0016020">
    <property type="term" value="C:membrane"/>
    <property type="evidence" value="ECO:0007669"/>
    <property type="project" value="UniProtKB-SubCell"/>
</dbReference>
<comment type="caution">
    <text evidence="8">The sequence shown here is derived from an EMBL/GenBank/DDBJ whole genome shotgun (WGS) entry which is preliminary data.</text>
</comment>
<keyword evidence="5 7" id="KW-0472">Membrane</keyword>
<evidence type="ECO:0000313" key="8">
    <source>
        <dbReference type="EMBL" id="MCL7047255.1"/>
    </source>
</evidence>
<comment type="subcellular location">
    <subcellularLocation>
        <location evidence="1">Membrane</location>
        <topology evidence="1">Multi-pass membrane protein</topology>
    </subcellularLocation>
</comment>
<reference evidence="8" key="1">
    <citation type="submission" date="2022-03" db="EMBL/GenBank/DDBJ databases">
        <title>A functionally conserved STORR gene fusion in Papaver species that diverged 16.8 million years ago.</title>
        <authorList>
            <person name="Catania T."/>
        </authorList>
    </citation>
    <scope>NUCLEOTIDE SEQUENCE</scope>
    <source>
        <strain evidence="8">S-191538</strain>
    </source>
</reference>
<dbReference type="GO" id="GO:0010256">
    <property type="term" value="P:endomembrane system organization"/>
    <property type="evidence" value="ECO:0007669"/>
    <property type="project" value="TreeGrafter"/>
</dbReference>
<feature type="transmembrane region" description="Helical" evidence="7">
    <location>
        <begin position="192"/>
        <end position="211"/>
    </location>
</feature>
<accession>A0AA41VTK1</accession>
<dbReference type="Pfam" id="PF05078">
    <property type="entry name" value="DUF679"/>
    <property type="match status" value="1"/>
</dbReference>
<dbReference type="EMBL" id="JAJJMA010291082">
    <property type="protein sequence ID" value="MCL7047255.1"/>
    <property type="molecule type" value="Genomic_DNA"/>
</dbReference>
<evidence type="ECO:0000256" key="4">
    <source>
        <dbReference type="ARBA" id="ARBA00022989"/>
    </source>
</evidence>
<keyword evidence="4 7" id="KW-1133">Transmembrane helix</keyword>
<feature type="transmembrane region" description="Helical" evidence="7">
    <location>
        <begin position="88"/>
        <end position="106"/>
    </location>
</feature>
<evidence type="ECO:0000256" key="7">
    <source>
        <dbReference type="SAM" id="Phobius"/>
    </source>
</evidence>
<proteinExistence type="inferred from homology"/>
<gene>
    <name evidence="8" type="ORF">MKW94_010577</name>
</gene>
<protein>
    <submittedName>
        <fullName evidence="8">Uncharacterized protein</fullName>
    </submittedName>
</protein>
<name>A0AA41VTK1_PAPNU</name>
<evidence type="ECO:0000256" key="2">
    <source>
        <dbReference type="ARBA" id="ARBA00008707"/>
    </source>
</evidence>
<comment type="similarity">
    <text evidence="2">Belongs to the plant DMP1 protein family.</text>
</comment>
<evidence type="ECO:0000313" key="9">
    <source>
        <dbReference type="Proteomes" id="UP001177140"/>
    </source>
</evidence>
<keyword evidence="9" id="KW-1185">Reference proteome</keyword>
<dbReference type="InterPro" id="IPR007770">
    <property type="entry name" value="DMP"/>
</dbReference>
<dbReference type="Proteomes" id="UP001177140">
    <property type="component" value="Unassembled WGS sequence"/>
</dbReference>